<dbReference type="AlphaFoldDB" id="A0A3N0I5J1"/>
<sequence>MDQLLGAIAQLFRYLLPVAGVVALVYLAILFKKVIETLKEFDKTLAIVNEQVRKLDTPLETIENVSKSVDDVNAKAREVVVETAKSLDKGSKQVKEWLADKKADGTIKENVEKVKSVANDVKDTVVEKVNEKREDRREFPVYHSQEEE</sequence>
<dbReference type="OrthoDB" id="1769809at2"/>
<keyword evidence="1" id="KW-1133">Transmembrane helix</keyword>
<gene>
    <name evidence="2" type="ORF">EDX97_04135</name>
</gene>
<evidence type="ECO:0008006" key="4">
    <source>
        <dbReference type="Google" id="ProtNLM"/>
    </source>
</evidence>
<organism evidence="2 3">
    <name type="scientific">Absicoccus porci</name>
    <dbReference type="NCBI Taxonomy" id="2486576"/>
    <lineage>
        <taxon>Bacteria</taxon>
        <taxon>Bacillati</taxon>
        <taxon>Bacillota</taxon>
        <taxon>Erysipelotrichia</taxon>
        <taxon>Erysipelotrichales</taxon>
        <taxon>Erysipelotrichaceae</taxon>
        <taxon>Absicoccus</taxon>
    </lineage>
</organism>
<comment type="caution">
    <text evidence="2">The sequence shown here is derived from an EMBL/GenBank/DDBJ whole genome shotgun (WGS) entry which is preliminary data.</text>
</comment>
<evidence type="ECO:0000313" key="3">
    <source>
        <dbReference type="Proteomes" id="UP000276568"/>
    </source>
</evidence>
<keyword evidence="1" id="KW-0472">Membrane</keyword>
<protein>
    <recommendedName>
        <fullName evidence="4">DUF948 domain-containing protein</fullName>
    </recommendedName>
</protein>
<keyword evidence="1" id="KW-0812">Transmembrane</keyword>
<dbReference type="EMBL" id="RJQC01000001">
    <property type="protein sequence ID" value="RNM31750.1"/>
    <property type="molecule type" value="Genomic_DNA"/>
</dbReference>
<keyword evidence="3" id="KW-1185">Reference proteome</keyword>
<evidence type="ECO:0000256" key="1">
    <source>
        <dbReference type="SAM" id="Phobius"/>
    </source>
</evidence>
<evidence type="ECO:0000313" key="2">
    <source>
        <dbReference type="EMBL" id="RNM31750.1"/>
    </source>
</evidence>
<reference evidence="2 3" key="1">
    <citation type="submission" date="2018-11" db="EMBL/GenBank/DDBJ databases">
        <title>Clostridium sp. nov., a member of the family Erysipelotrichaceae isolated from pig faeces.</title>
        <authorList>
            <person name="Chang Y.-H."/>
        </authorList>
    </citation>
    <scope>NUCLEOTIDE SEQUENCE [LARGE SCALE GENOMIC DNA]</scope>
    <source>
        <strain evidence="2 3">YH-panp20</strain>
    </source>
</reference>
<accession>A0A3N0I5J1</accession>
<name>A0A3N0I5J1_9FIRM</name>
<dbReference type="RefSeq" id="WP_128519910.1">
    <property type="nucleotide sequence ID" value="NZ_RJQC01000001.1"/>
</dbReference>
<dbReference type="Proteomes" id="UP000276568">
    <property type="component" value="Unassembled WGS sequence"/>
</dbReference>
<feature type="transmembrane region" description="Helical" evidence="1">
    <location>
        <begin position="12"/>
        <end position="31"/>
    </location>
</feature>
<proteinExistence type="predicted"/>